<sequence length="50" mass="5746">MIINPVKYPILYGLKEHIEIDGDAKVEEGFLTLTFELKVKLPKIIAELFD</sequence>
<dbReference type="Proteomes" id="UP000269348">
    <property type="component" value="Segment"/>
</dbReference>
<proteinExistence type="predicted"/>
<accession>A0A2I7RUK1</accession>
<organism evidence="1 2">
    <name type="scientific">Vibrio phage 1.238.A._10N.261.52.F10</name>
    <dbReference type="NCBI Taxonomy" id="1881231"/>
    <lineage>
        <taxon>Viruses</taxon>
        <taxon>Duplodnaviria</taxon>
        <taxon>Heunggongvirae</taxon>
        <taxon>Uroviricota</taxon>
        <taxon>Caudoviricetes</taxon>
        <taxon>Schitoviridae</taxon>
        <taxon>Pariacacavirus</taxon>
        <taxon>Pariacacavirus 1238A</taxon>
    </lineage>
</organism>
<gene>
    <name evidence="1" type="ORF">NVP1238A_79</name>
</gene>
<keyword evidence="2" id="KW-1185">Reference proteome</keyword>
<dbReference type="EMBL" id="MG592603">
    <property type="protein sequence ID" value="AUR97328.1"/>
    <property type="molecule type" value="Genomic_DNA"/>
</dbReference>
<evidence type="ECO:0000313" key="1">
    <source>
        <dbReference type="EMBL" id="AUR97328.1"/>
    </source>
</evidence>
<protein>
    <submittedName>
        <fullName evidence="1">Uncharacterized protein</fullName>
    </submittedName>
</protein>
<name>A0A2I7RUK1_9CAUD</name>
<reference evidence="1 2" key="1">
    <citation type="submission" date="2017-11" db="EMBL/GenBank/DDBJ databases">
        <title>A major lineage of nontailed dsDNA viruses as unrecognized killers of marine bacteria.</title>
        <authorList>
            <person name="Kauffman K.M."/>
            <person name="Hussain F.A."/>
            <person name="Yang J."/>
            <person name="Arevalo P."/>
            <person name="Brown J.M."/>
            <person name="Chang W.K."/>
            <person name="VanInsberghe D."/>
            <person name="Elsherbini J."/>
            <person name="Cutler M.B."/>
            <person name="Kelly L."/>
            <person name="Polz M.F."/>
        </authorList>
    </citation>
    <scope>NUCLEOTIDE SEQUENCE [LARGE SCALE GENOMIC DNA]</scope>
</reference>
<evidence type="ECO:0000313" key="2">
    <source>
        <dbReference type="Proteomes" id="UP000269348"/>
    </source>
</evidence>